<dbReference type="InterPro" id="IPR002641">
    <property type="entry name" value="PNPLA_dom"/>
</dbReference>
<comment type="caution">
    <text evidence="4">The sequence shown here is derived from an EMBL/GenBank/DDBJ whole genome shotgun (WGS) entry which is preliminary data.</text>
</comment>
<dbReference type="EMBL" id="JANIBJ010000005">
    <property type="protein sequence ID" value="MCQ8103316.1"/>
    <property type="molecule type" value="Genomic_DNA"/>
</dbReference>
<reference evidence="4 5" key="1">
    <citation type="submission" date="2022-07" db="EMBL/GenBank/DDBJ databases">
        <title>Methylomonas rivi sp. nov., Methylomonas rosea sp. nov., Methylomonas aureus sp. nov. and Methylomonas subterranea sp. nov., four novel methanotrophs isolated from a freshwater creek and the deep terrestrial subsurface.</title>
        <authorList>
            <person name="Abin C."/>
            <person name="Sankaranarayanan K."/>
            <person name="Garner C."/>
            <person name="Sindelar R."/>
            <person name="Kotary K."/>
            <person name="Garner R."/>
            <person name="Barclay S."/>
            <person name="Lawson P."/>
            <person name="Krumholz L."/>
        </authorList>
    </citation>
    <scope>NUCLEOTIDE SEQUENCE [LARGE SCALE GENOMIC DNA]</scope>
    <source>
        <strain evidence="4 5">SURF-2</strain>
    </source>
</reference>
<dbReference type="SUPFAM" id="SSF52151">
    <property type="entry name" value="FabD/lysophospholipase-like"/>
    <property type="match status" value="1"/>
</dbReference>
<evidence type="ECO:0000313" key="5">
    <source>
        <dbReference type="Proteomes" id="UP001524499"/>
    </source>
</evidence>
<feature type="transmembrane region" description="Helical" evidence="2">
    <location>
        <begin position="871"/>
        <end position="892"/>
    </location>
</feature>
<dbReference type="Pfam" id="PF01734">
    <property type="entry name" value="Patatin"/>
    <property type="match status" value="1"/>
</dbReference>
<dbReference type="Pfam" id="PF20308">
    <property type="entry name" value="TPR-S"/>
    <property type="match status" value="1"/>
</dbReference>
<dbReference type="RefSeq" id="WP_256601003.1">
    <property type="nucleotide sequence ID" value="NZ_JANIBJ010000005.1"/>
</dbReference>
<evidence type="ECO:0000313" key="4">
    <source>
        <dbReference type="EMBL" id="MCQ8103316.1"/>
    </source>
</evidence>
<keyword evidence="5" id="KW-1185">Reference proteome</keyword>
<keyword evidence="1" id="KW-0443">Lipid metabolism</keyword>
<name>A0ABT1TCX7_9GAMM</name>
<protein>
    <submittedName>
        <fullName evidence="4">Patatin-like phospholipase family protein</fullName>
    </submittedName>
</protein>
<dbReference type="Gene3D" id="3.40.1090.10">
    <property type="entry name" value="Cytosolic phospholipase A2 catalytic domain"/>
    <property type="match status" value="2"/>
</dbReference>
<keyword evidence="2" id="KW-0472">Membrane</keyword>
<accession>A0ABT1TCX7</accession>
<organism evidence="4 5">
    <name type="scientific">Methylomonas subterranea</name>
    <dbReference type="NCBI Taxonomy" id="2952225"/>
    <lineage>
        <taxon>Bacteria</taxon>
        <taxon>Pseudomonadati</taxon>
        <taxon>Pseudomonadota</taxon>
        <taxon>Gammaproteobacteria</taxon>
        <taxon>Methylococcales</taxon>
        <taxon>Methylococcaceae</taxon>
        <taxon>Methylomonas</taxon>
    </lineage>
</organism>
<feature type="transmembrane region" description="Helical" evidence="2">
    <location>
        <begin position="840"/>
        <end position="859"/>
    </location>
</feature>
<dbReference type="PANTHER" id="PTHR10728">
    <property type="entry name" value="CYTOSOLIC PHOSPHOLIPASE A2"/>
    <property type="match status" value="1"/>
</dbReference>
<evidence type="ECO:0000256" key="2">
    <source>
        <dbReference type="SAM" id="Phobius"/>
    </source>
</evidence>
<dbReference type="InterPro" id="IPR016035">
    <property type="entry name" value="Acyl_Trfase/lysoPLipase"/>
</dbReference>
<keyword evidence="2" id="KW-1133">Transmembrane helix</keyword>
<proteinExistence type="predicted"/>
<keyword evidence="2" id="KW-0812">Transmembrane</keyword>
<evidence type="ECO:0000259" key="3">
    <source>
        <dbReference type="Pfam" id="PF01734"/>
    </source>
</evidence>
<dbReference type="Proteomes" id="UP001524499">
    <property type="component" value="Unassembled WGS sequence"/>
</dbReference>
<feature type="domain" description="PNPLA" evidence="3">
    <location>
        <begin position="354"/>
        <end position="628"/>
    </location>
</feature>
<dbReference type="InterPro" id="IPR046880">
    <property type="entry name" value="TPR-S"/>
</dbReference>
<sequence>MAKQNYKKLIAQARELMEQAPPSGSLAEAVVDKCSLLSRQLYLQGDIRLSRQLLDKARELLKQHSGKCLTESLLDEADTLALSKRLHGAGEHALARELLKKLRNQGCSEAMAVKVAQQLALNTYKDDGLSPDQRHAEALRILEGIGLRDPDCKDPETLGQAGAIYKRKFDRSGRLEDLQAAYYFYQRGWEANPKQDMGYCGVNAAFMLDKLAHRASTNAAREQLADTESQALRARADALRRTLLAELPNYAVERDSSILHQWWFLVTLAEAAFGLGLWDEAGQWLEQAKSAEHYESERQTASRQLVAIARMRGFVPPASAETQADWAPPWRALSRLLGADTPAALECFRGKVGLALSGGGFRASLYHLGVLARLAEVDALRSVEVLSTVSGGSIVGAHYYLALRKLLMSKTDAEIGREDYIELVRGVMAQFFAGVSENLRVRALASLPDNFKMLIKSGYGRSNRMGELYESHFYQPVAAYPDSDGAVAEMRPMHGLRIHPLSADPLDDSEFRDETFHPQQANWRRKAKVPTLLLNTTSLNSGHNWHFTASFMGEPPGLTGQGIDMNQRYRRLYYRQAPTPELKNYPLGYAVAASAGVPALFDPLELRDLYPDHTIRLVDGGVHDNQGVAGLLDESCDLILCSDASGQMDDQTSPKKSALSVFFRSDSILQDRVRETQYQNLRAKAENDALQGLFFIHLKQGLHADPVDWEGCDNKTDPLAQSPRTDYGVDRSQQRKLAEIRTDLDSFSEVEAYALMASGYLMTKQQLCELDVRHGQAGLNGNWADFDIHAAGLPDWPFSPIIPVLGLNPADGDRKAADLAIQLDAAKLMVFRWWKLIPELKLAAIGCGLFLLSVLMLWITQNWHDQATITLGVGATTSAILLALLGILLPLAKYLQPLDTVRKWLGLAVLGSVGWALANLHLKFFDQWFKKRGKLQRLLDL</sequence>
<dbReference type="PANTHER" id="PTHR10728:SF40">
    <property type="entry name" value="PATATIN FAMILY PROTEIN"/>
    <property type="match status" value="1"/>
</dbReference>
<feature type="transmembrane region" description="Helical" evidence="2">
    <location>
        <begin position="904"/>
        <end position="922"/>
    </location>
</feature>
<evidence type="ECO:0000256" key="1">
    <source>
        <dbReference type="ARBA" id="ARBA00023098"/>
    </source>
</evidence>
<gene>
    <name evidence="4" type="ORF">NP590_04285</name>
</gene>